<evidence type="ECO:0000259" key="2">
    <source>
        <dbReference type="PROSITE" id="PS00036"/>
    </source>
</evidence>
<comment type="caution">
    <text evidence="3">The sequence shown here is derived from an EMBL/GenBank/DDBJ whole genome shotgun (WGS) entry which is preliminary data.</text>
</comment>
<feature type="compositionally biased region" description="Polar residues" evidence="1">
    <location>
        <begin position="71"/>
        <end position="101"/>
    </location>
</feature>
<dbReference type="InterPro" id="IPR004827">
    <property type="entry name" value="bZIP"/>
</dbReference>
<reference evidence="3 4" key="1">
    <citation type="journal article" date="2015" name="Genome Biol. Evol.">
        <title>Comparative Genomics of a Bacterivorous Green Alga Reveals Evolutionary Causalities and Consequences of Phago-Mixotrophic Mode of Nutrition.</title>
        <authorList>
            <person name="Burns J.A."/>
            <person name="Paasch A."/>
            <person name="Narechania A."/>
            <person name="Kim E."/>
        </authorList>
    </citation>
    <scope>NUCLEOTIDE SEQUENCE [LARGE SCALE GENOMIC DNA]</scope>
    <source>
        <strain evidence="3 4">PLY_AMNH</strain>
    </source>
</reference>
<organism evidence="3 4">
    <name type="scientific">Cymbomonas tetramitiformis</name>
    <dbReference type="NCBI Taxonomy" id="36881"/>
    <lineage>
        <taxon>Eukaryota</taxon>
        <taxon>Viridiplantae</taxon>
        <taxon>Chlorophyta</taxon>
        <taxon>Pyramimonadophyceae</taxon>
        <taxon>Pyramimonadales</taxon>
        <taxon>Pyramimonadaceae</taxon>
        <taxon>Cymbomonas</taxon>
    </lineage>
</organism>
<protein>
    <recommendedName>
        <fullName evidence="2">BZIP domain-containing protein</fullName>
    </recommendedName>
</protein>
<accession>A0AAE0GVL3</accession>
<feature type="compositionally biased region" description="Basic residues" evidence="1">
    <location>
        <begin position="116"/>
        <end position="128"/>
    </location>
</feature>
<dbReference type="GO" id="GO:0003700">
    <property type="term" value="F:DNA-binding transcription factor activity"/>
    <property type="evidence" value="ECO:0007669"/>
    <property type="project" value="InterPro"/>
</dbReference>
<feature type="compositionally biased region" description="Basic residues" evidence="1">
    <location>
        <begin position="166"/>
        <end position="175"/>
    </location>
</feature>
<feature type="compositionally biased region" description="Polar residues" evidence="1">
    <location>
        <begin position="1"/>
        <end position="13"/>
    </location>
</feature>
<dbReference type="Proteomes" id="UP001190700">
    <property type="component" value="Unassembled WGS sequence"/>
</dbReference>
<keyword evidence="4" id="KW-1185">Reference proteome</keyword>
<evidence type="ECO:0000313" key="3">
    <source>
        <dbReference type="EMBL" id="KAK3284906.1"/>
    </source>
</evidence>
<proteinExistence type="predicted"/>
<evidence type="ECO:0000313" key="4">
    <source>
        <dbReference type="Proteomes" id="UP001190700"/>
    </source>
</evidence>
<dbReference type="CDD" id="cd14686">
    <property type="entry name" value="bZIP"/>
    <property type="match status" value="1"/>
</dbReference>
<feature type="domain" description="BZIP" evidence="2">
    <location>
        <begin position="52"/>
        <end position="67"/>
    </location>
</feature>
<dbReference type="PROSITE" id="PS00036">
    <property type="entry name" value="BZIP_BASIC"/>
    <property type="match status" value="1"/>
</dbReference>
<feature type="region of interest" description="Disordered" evidence="1">
    <location>
        <begin position="1"/>
        <end position="20"/>
    </location>
</feature>
<dbReference type="EMBL" id="LGRX02002091">
    <property type="protein sequence ID" value="KAK3284906.1"/>
    <property type="molecule type" value="Genomic_DNA"/>
</dbReference>
<name>A0AAE0GVL3_9CHLO</name>
<gene>
    <name evidence="3" type="ORF">CYMTET_7467</name>
</gene>
<dbReference type="AlphaFoldDB" id="A0AAE0GVL3"/>
<feature type="compositionally biased region" description="Polar residues" evidence="1">
    <location>
        <begin position="176"/>
        <end position="188"/>
    </location>
</feature>
<feature type="region of interest" description="Disordered" evidence="1">
    <location>
        <begin position="31"/>
        <end position="191"/>
    </location>
</feature>
<evidence type="ECO:0000256" key="1">
    <source>
        <dbReference type="SAM" id="MobiDB-lite"/>
    </source>
</evidence>
<sequence length="352" mass="38724">MKSLGKQQETSSDVGRPRLVLETLAKERQHASELLANSAQGAEDGYETPRAKRKRQNRLASQRYRERRKQNLQAASQNSKENASSPNAPVSPQTSKSQCEVSDTEHKCATILGNRGSKRVQATKRPRSGHVQVAPEVYGADGGEVVSGNNPCESKKSSEYNSSSPKQKRQRKSTRGKAQQCSPQQTYVHTAETGRMDMELTKPVPEEVMDSNIDMISESNSVLEEHLAMQEANWRMCGPSLPRAPSFGKELWQGMPCREPWQNTITHGSDVEDSVLLSMLVLGSPSPSFSDSESYNSMGFEATEHGLMDISSAESRLLVGPDLINDATLTTTGSLDDVRLVDIGCYLNYAET</sequence>